<dbReference type="EMBL" id="JH793071">
    <property type="protein sequence ID" value="ELQ37415.1"/>
    <property type="molecule type" value="Genomic_DNA"/>
</dbReference>
<dbReference type="AlphaFoldDB" id="A0AA97NVX3"/>
<reference evidence="1" key="1">
    <citation type="journal article" date="2012" name="PLoS Genet.">
        <title>Comparative analysis of the genomes of two field isolates of the rice blast fungus Magnaporthe oryzae.</title>
        <authorList>
            <person name="Xue M."/>
            <person name="Yang J."/>
            <person name="Li Z."/>
            <person name="Hu S."/>
            <person name="Yao N."/>
            <person name="Dean R.A."/>
            <person name="Zhao W."/>
            <person name="Shen M."/>
            <person name="Zhang H."/>
            <person name="Li C."/>
            <person name="Liu L."/>
            <person name="Cao L."/>
            <person name="Xu X."/>
            <person name="Xing Y."/>
            <person name="Hsiang T."/>
            <person name="Zhang Z."/>
            <person name="Xu J.R."/>
            <person name="Peng Y.L."/>
        </authorList>
    </citation>
    <scope>NUCLEOTIDE SEQUENCE</scope>
    <source>
        <strain evidence="1">Y34</strain>
    </source>
</reference>
<organism evidence="1">
    <name type="scientific">Pyricularia oryzae (strain Y34)</name>
    <name type="common">Rice blast fungus</name>
    <name type="synonym">Magnaporthe oryzae</name>
    <dbReference type="NCBI Taxonomy" id="1143189"/>
    <lineage>
        <taxon>Eukaryota</taxon>
        <taxon>Fungi</taxon>
        <taxon>Dikarya</taxon>
        <taxon>Ascomycota</taxon>
        <taxon>Pezizomycotina</taxon>
        <taxon>Sordariomycetes</taxon>
        <taxon>Sordariomycetidae</taxon>
        <taxon>Magnaporthales</taxon>
        <taxon>Pyriculariaceae</taxon>
        <taxon>Pyricularia</taxon>
    </lineage>
</organism>
<accession>A0AA97NVX3</accession>
<name>A0AA97NVX3_PYRO3</name>
<protein>
    <submittedName>
        <fullName evidence="1">Uncharacterized protein</fullName>
    </submittedName>
</protein>
<sequence length="49" mass="5988">MARWDSLKAHLFDVKILEELARFLCFQPYNVKYNIQQHLFSLFNYAMSF</sequence>
<dbReference type="Proteomes" id="UP000011086">
    <property type="component" value="Unassembled WGS sequence"/>
</dbReference>
<gene>
    <name evidence="1" type="ORF">OOU_Y34scaffold00595g7</name>
</gene>
<proteinExistence type="predicted"/>
<evidence type="ECO:0000313" key="1">
    <source>
        <dbReference type="EMBL" id="ELQ37415.1"/>
    </source>
</evidence>
<dbReference type="SMR" id="A0AA97NVX3"/>